<reference evidence="5" key="3">
    <citation type="submission" date="2021-06" db="EMBL/GenBank/DDBJ databases">
        <title>Chromosome-level genome assembly for S. haematobium.</title>
        <authorList>
            <person name="Stroehlein A.J."/>
        </authorList>
    </citation>
    <scope>NUCLEOTIDE SEQUENCE</scope>
</reference>
<evidence type="ECO:0000313" key="6">
    <source>
        <dbReference type="Proteomes" id="UP000471633"/>
    </source>
</evidence>
<dbReference type="RefSeq" id="XP_012795524.2">
    <property type="nucleotide sequence ID" value="XM_012940070.3"/>
</dbReference>
<sequence length="314" mass="36079">MLRLRLTHYSRCSYFTSSFSYISKELFHPDHLHVKAITNLLIGVHDNLGLPWGLTIATTAILVRTVVAVPLYIYAERNQAKVSHIAIECQQNRQMMQAKLSNSKCYRNLSNKRKLVLENQLFRRVFIETCEKNGCHPLKSSVTGIIQIPLWLTFTFSIRYLSGFQLYPQSDSNNLIADPSLNVPCSSFLLPSICTLAGLANVELACLRRPLFFNPKSNSVIPDPLPYNAVRFVGWVGNLALFACCSFFPKAFVIYWCTSSIHQLCIHLLIMHPCLRRLLGLWTIPHEGHYPYKVLLNSMYHRYNISKWLRNKKS</sequence>
<evidence type="ECO:0000256" key="2">
    <source>
        <dbReference type="ARBA" id="ARBA00022692"/>
    </source>
</evidence>
<keyword evidence="6" id="KW-1185">Reference proteome</keyword>
<protein>
    <submittedName>
        <fullName evidence="5">Cytochrome c oxidase assembly protein cox18, mitochondrial</fullName>
    </submittedName>
</protein>
<comment type="subcellular location">
    <subcellularLocation>
        <location evidence="1">Membrane</location>
        <topology evidence="1">Multi-pass membrane protein</topology>
    </subcellularLocation>
</comment>
<reference evidence="5" key="2">
    <citation type="journal article" date="2019" name="Gigascience">
        <title>High-quality Schistosoma haematobium genome achieved by single-molecule and long-range sequencing.</title>
        <authorList>
            <person name="Stroehlein A.J."/>
            <person name="Korhonen P.K."/>
            <person name="Chong T.M."/>
            <person name="Lim Y.L."/>
            <person name="Chan K.G."/>
            <person name="Webster B."/>
            <person name="Rollinson D."/>
            <person name="Brindley P.J."/>
            <person name="Gasser R.B."/>
            <person name="Young N.D."/>
        </authorList>
    </citation>
    <scope>NUCLEOTIDE SEQUENCE</scope>
</reference>
<dbReference type="Proteomes" id="UP000471633">
    <property type="component" value="Unassembled WGS sequence"/>
</dbReference>
<evidence type="ECO:0000256" key="1">
    <source>
        <dbReference type="ARBA" id="ARBA00004141"/>
    </source>
</evidence>
<dbReference type="CTD" id="285521"/>
<evidence type="ECO:0000313" key="5">
    <source>
        <dbReference type="EMBL" id="KAH9591159.1"/>
    </source>
</evidence>
<dbReference type="AlphaFoldDB" id="A0A6A5DEW7"/>
<gene>
    <name evidence="5" type="primary">COX18</name>
    <name evidence="5" type="ORF">MS3_00003549</name>
</gene>
<reference evidence="5" key="1">
    <citation type="journal article" date="2012" name="Nat. Genet.">
        <title>Whole-genome sequence of Schistosoma haematobium.</title>
        <authorList>
            <person name="Young N.D."/>
            <person name="Jex A.R."/>
            <person name="Li B."/>
            <person name="Liu S."/>
            <person name="Yang L."/>
            <person name="Xiong Z."/>
            <person name="Li Y."/>
            <person name="Cantacessi C."/>
            <person name="Hall R.S."/>
            <person name="Xu X."/>
            <person name="Chen F."/>
            <person name="Wu X."/>
            <person name="Zerlotini A."/>
            <person name="Oliveira G."/>
            <person name="Hofmann A."/>
            <person name="Zhang G."/>
            <person name="Fang X."/>
            <person name="Kang Y."/>
            <person name="Campbell B.E."/>
            <person name="Loukas A."/>
            <person name="Ranganathan S."/>
            <person name="Rollinson D."/>
            <person name="Rinaldi G."/>
            <person name="Brindley P.J."/>
            <person name="Yang H."/>
            <person name="Wang J."/>
            <person name="Wang J."/>
            <person name="Gasser R.B."/>
        </authorList>
    </citation>
    <scope>NUCLEOTIDE SEQUENCE</scope>
</reference>
<dbReference type="GO" id="GO:0032979">
    <property type="term" value="P:protein insertion into mitochondrial inner membrane from matrix"/>
    <property type="evidence" value="ECO:0007669"/>
    <property type="project" value="TreeGrafter"/>
</dbReference>
<dbReference type="EMBL" id="AMPZ03000002">
    <property type="protein sequence ID" value="KAH9591159.1"/>
    <property type="molecule type" value="Genomic_DNA"/>
</dbReference>
<keyword evidence="2" id="KW-0812">Transmembrane</keyword>
<evidence type="ECO:0000256" key="3">
    <source>
        <dbReference type="ARBA" id="ARBA00022989"/>
    </source>
</evidence>
<dbReference type="PANTHER" id="PTHR12428:SF65">
    <property type="entry name" value="CYTOCHROME C OXIDASE ASSEMBLY PROTEIN COX18, MITOCHONDRIAL"/>
    <property type="match status" value="1"/>
</dbReference>
<reference evidence="5" key="4">
    <citation type="journal article" date="2022" name="PLoS Pathog.">
        <title>Chromosome-level genome of Schistosoma haematobium underpins genome-wide explorations of molecular variation.</title>
        <authorList>
            <person name="Stroehlein A.J."/>
            <person name="Korhonen P.K."/>
            <person name="Lee V.V."/>
            <person name="Ralph S.A."/>
            <person name="Mentink-Kane M."/>
            <person name="You H."/>
            <person name="McManus D.P."/>
            <person name="Tchuente L.T."/>
            <person name="Stothard J.R."/>
            <person name="Kaur P."/>
            <person name="Dudchenko O."/>
            <person name="Aiden E.L."/>
            <person name="Yang B."/>
            <person name="Yang H."/>
            <person name="Emery A.M."/>
            <person name="Webster B.L."/>
            <person name="Brindley P.J."/>
            <person name="Rollinson D."/>
            <person name="Chang B.C.H."/>
            <person name="Gasser R.B."/>
            <person name="Young N.D."/>
        </authorList>
    </citation>
    <scope>NUCLEOTIDE SEQUENCE</scope>
</reference>
<keyword evidence="4" id="KW-0472">Membrane</keyword>
<comment type="caution">
    <text evidence="5">The sequence shown here is derived from an EMBL/GenBank/DDBJ whole genome shotgun (WGS) entry which is preliminary data.</text>
</comment>
<dbReference type="KEGG" id="shx:MS3_00003549"/>
<organism evidence="5 6">
    <name type="scientific">Schistosoma haematobium</name>
    <name type="common">Blood fluke</name>
    <dbReference type="NCBI Taxonomy" id="6185"/>
    <lineage>
        <taxon>Eukaryota</taxon>
        <taxon>Metazoa</taxon>
        <taxon>Spiralia</taxon>
        <taxon>Lophotrochozoa</taxon>
        <taxon>Platyhelminthes</taxon>
        <taxon>Trematoda</taxon>
        <taxon>Digenea</taxon>
        <taxon>Strigeidida</taxon>
        <taxon>Schistosomatoidea</taxon>
        <taxon>Schistosomatidae</taxon>
        <taxon>Schistosoma</taxon>
    </lineage>
</organism>
<evidence type="ECO:0000256" key="4">
    <source>
        <dbReference type="ARBA" id="ARBA00023136"/>
    </source>
</evidence>
<keyword evidence="3" id="KW-1133">Transmembrane helix</keyword>
<name>A0A6A5DEW7_SCHHA</name>
<dbReference type="InterPro" id="IPR001708">
    <property type="entry name" value="YidC/ALB3/OXA1/COX18"/>
</dbReference>
<proteinExistence type="predicted"/>
<accession>A0A6A5DEW7</accession>
<dbReference type="GO" id="GO:0032977">
    <property type="term" value="F:membrane insertase activity"/>
    <property type="evidence" value="ECO:0007669"/>
    <property type="project" value="InterPro"/>
</dbReference>
<dbReference type="PANTHER" id="PTHR12428">
    <property type="entry name" value="OXA1"/>
    <property type="match status" value="1"/>
</dbReference>
<dbReference type="GeneID" id="24591593"/>
<dbReference type="GO" id="GO:0005743">
    <property type="term" value="C:mitochondrial inner membrane"/>
    <property type="evidence" value="ECO:0007669"/>
    <property type="project" value="TreeGrafter"/>
</dbReference>